<comment type="caution">
    <text evidence="2">The sequence shown here is derived from an EMBL/GenBank/DDBJ whole genome shotgun (WGS) entry which is preliminary data.</text>
</comment>
<gene>
    <name evidence="2" type="ORF">QBC32DRAFT_371104</name>
</gene>
<dbReference type="EMBL" id="MU859146">
    <property type="protein sequence ID" value="KAK3951502.1"/>
    <property type="molecule type" value="Genomic_DNA"/>
</dbReference>
<reference evidence="2" key="2">
    <citation type="submission" date="2023-06" db="EMBL/GenBank/DDBJ databases">
        <authorList>
            <consortium name="Lawrence Berkeley National Laboratory"/>
            <person name="Mondo S.J."/>
            <person name="Hensen N."/>
            <person name="Bonometti L."/>
            <person name="Westerberg I."/>
            <person name="Brannstrom I.O."/>
            <person name="Guillou S."/>
            <person name="Cros-Aarteil S."/>
            <person name="Calhoun S."/>
            <person name="Haridas S."/>
            <person name="Kuo A."/>
            <person name="Pangilinan J."/>
            <person name="Riley R."/>
            <person name="Labutti K."/>
            <person name="Andreopoulos B."/>
            <person name="Lipzen A."/>
            <person name="Chen C."/>
            <person name="Yanf M."/>
            <person name="Daum C."/>
            <person name="Ng V."/>
            <person name="Clum A."/>
            <person name="Steindorff A."/>
            <person name="Ohm R."/>
            <person name="Martin F."/>
            <person name="Silar P."/>
            <person name="Natvig D."/>
            <person name="Lalanne C."/>
            <person name="Gautier V."/>
            <person name="Ament-Velasquez S.L."/>
            <person name="Kruys A."/>
            <person name="Hutchinson M.I."/>
            <person name="Powell A.J."/>
            <person name="Barry K."/>
            <person name="Miller A.N."/>
            <person name="Grigoriev I.V."/>
            <person name="Debuchy R."/>
            <person name="Gladieux P."/>
            <person name="Thoren M.H."/>
            <person name="Johannesson H."/>
        </authorList>
    </citation>
    <scope>NUCLEOTIDE SEQUENCE</scope>
    <source>
        <strain evidence="2">CBS 626.80</strain>
    </source>
</reference>
<dbReference type="Proteomes" id="UP001303222">
    <property type="component" value="Unassembled WGS sequence"/>
</dbReference>
<evidence type="ECO:0000256" key="1">
    <source>
        <dbReference type="SAM" id="Phobius"/>
    </source>
</evidence>
<keyword evidence="1" id="KW-0812">Transmembrane</keyword>
<protein>
    <submittedName>
        <fullName evidence="2">Uncharacterized protein</fullName>
    </submittedName>
</protein>
<proteinExistence type="predicted"/>
<reference evidence="2" key="1">
    <citation type="journal article" date="2023" name="Mol. Phylogenet. Evol.">
        <title>Genome-scale phylogeny and comparative genomics of the fungal order Sordariales.</title>
        <authorList>
            <person name="Hensen N."/>
            <person name="Bonometti L."/>
            <person name="Westerberg I."/>
            <person name="Brannstrom I.O."/>
            <person name="Guillou S."/>
            <person name="Cros-Aarteil S."/>
            <person name="Calhoun S."/>
            <person name="Haridas S."/>
            <person name="Kuo A."/>
            <person name="Mondo S."/>
            <person name="Pangilinan J."/>
            <person name="Riley R."/>
            <person name="LaButti K."/>
            <person name="Andreopoulos B."/>
            <person name="Lipzen A."/>
            <person name="Chen C."/>
            <person name="Yan M."/>
            <person name="Daum C."/>
            <person name="Ng V."/>
            <person name="Clum A."/>
            <person name="Steindorff A."/>
            <person name="Ohm R.A."/>
            <person name="Martin F."/>
            <person name="Silar P."/>
            <person name="Natvig D.O."/>
            <person name="Lalanne C."/>
            <person name="Gautier V."/>
            <person name="Ament-Velasquez S.L."/>
            <person name="Kruys A."/>
            <person name="Hutchinson M.I."/>
            <person name="Powell A.J."/>
            <person name="Barry K."/>
            <person name="Miller A.N."/>
            <person name="Grigoriev I.V."/>
            <person name="Debuchy R."/>
            <person name="Gladieux P."/>
            <person name="Hiltunen Thoren M."/>
            <person name="Johannesson H."/>
        </authorList>
    </citation>
    <scope>NUCLEOTIDE SEQUENCE</scope>
    <source>
        <strain evidence="2">CBS 626.80</strain>
    </source>
</reference>
<feature type="transmembrane region" description="Helical" evidence="1">
    <location>
        <begin position="79"/>
        <end position="95"/>
    </location>
</feature>
<sequence>MGVSATPNFSAILAATLIAGYQALCATLLSTVHNWHPGSTIAWGREHKMGSVHHRVRRDGRREQHGTSHVSVPVSGNDFGISGLFGGIGVIIALSRQFKKTSCSRCWTRQTGPPFHCIGNSLMF</sequence>
<evidence type="ECO:0000313" key="3">
    <source>
        <dbReference type="Proteomes" id="UP001303222"/>
    </source>
</evidence>
<organism evidence="2 3">
    <name type="scientific">Pseudoneurospora amorphoporcata</name>
    <dbReference type="NCBI Taxonomy" id="241081"/>
    <lineage>
        <taxon>Eukaryota</taxon>
        <taxon>Fungi</taxon>
        <taxon>Dikarya</taxon>
        <taxon>Ascomycota</taxon>
        <taxon>Pezizomycotina</taxon>
        <taxon>Sordariomycetes</taxon>
        <taxon>Sordariomycetidae</taxon>
        <taxon>Sordariales</taxon>
        <taxon>Sordariaceae</taxon>
        <taxon>Pseudoneurospora</taxon>
    </lineage>
</organism>
<accession>A0AAN6NT18</accession>
<name>A0AAN6NT18_9PEZI</name>
<keyword evidence="3" id="KW-1185">Reference proteome</keyword>
<evidence type="ECO:0000313" key="2">
    <source>
        <dbReference type="EMBL" id="KAK3951502.1"/>
    </source>
</evidence>
<dbReference type="AlphaFoldDB" id="A0AAN6NT18"/>
<keyword evidence="1" id="KW-0472">Membrane</keyword>
<keyword evidence="1" id="KW-1133">Transmembrane helix</keyword>